<dbReference type="InterPro" id="IPR036705">
    <property type="entry name" value="Ribosyl_crysJ1_sf"/>
</dbReference>
<name>A0A401JC32_9PROT</name>
<feature type="binding site" evidence="1">
    <location>
        <position position="245"/>
    </location>
    <ligand>
        <name>Mg(2+)</name>
        <dbReference type="ChEBI" id="CHEBI:18420"/>
        <label>1</label>
    </ligand>
</feature>
<evidence type="ECO:0000313" key="3">
    <source>
        <dbReference type="Proteomes" id="UP000286806"/>
    </source>
</evidence>
<dbReference type="InterPro" id="IPR050792">
    <property type="entry name" value="ADP-ribosylglycohydrolase"/>
</dbReference>
<proteinExistence type="predicted"/>
<accession>A0A401JC32</accession>
<feature type="binding site" evidence="1">
    <location>
        <position position="63"/>
    </location>
    <ligand>
        <name>Mg(2+)</name>
        <dbReference type="ChEBI" id="CHEBI:18420"/>
        <label>1</label>
    </ligand>
</feature>
<dbReference type="Proteomes" id="UP000286806">
    <property type="component" value="Unassembled WGS sequence"/>
</dbReference>
<dbReference type="Gene3D" id="1.10.4080.10">
    <property type="entry name" value="ADP-ribosylation/Crystallin J1"/>
    <property type="match status" value="1"/>
</dbReference>
<dbReference type="AlphaFoldDB" id="A0A401JC32"/>
<evidence type="ECO:0000313" key="2">
    <source>
        <dbReference type="EMBL" id="GBL45211.1"/>
    </source>
</evidence>
<dbReference type="InterPro" id="IPR005502">
    <property type="entry name" value="Ribosyl_crysJ1"/>
</dbReference>
<reference evidence="2 3" key="1">
    <citation type="journal article" date="2019" name="Front. Microbiol.">
        <title>Genomes of Neutrophilic Sulfur-Oxidizing Chemolithoautotrophs Representing 9 Proteobacterial Species From 8 Genera.</title>
        <authorList>
            <person name="Watanabe T."/>
            <person name="Kojima H."/>
            <person name="Umezawa K."/>
            <person name="Hori C."/>
            <person name="Takasuka T.E."/>
            <person name="Kato Y."/>
            <person name="Fukui M."/>
        </authorList>
    </citation>
    <scope>NUCLEOTIDE SEQUENCE [LARGE SCALE GENOMIC DNA]</scope>
    <source>
        <strain evidence="2 3">TTN</strain>
    </source>
</reference>
<dbReference type="GO" id="GO:0016787">
    <property type="term" value="F:hydrolase activity"/>
    <property type="evidence" value="ECO:0007669"/>
    <property type="project" value="UniProtKB-KW"/>
</dbReference>
<feature type="binding site" evidence="1">
    <location>
        <position position="61"/>
    </location>
    <ligand>
        <name>Mg(2+)</name>
        <dbReference type="ChEBI" id="CHEBI:18420"/>
        <label>1</label>
    </ligand>
</feature>
<keyword evidence="3" id="KW-1185">Reference proteome</keyword>
<dbReference type="OrthoDB" id="9798107at2"/>
<dbReference type="PANTHER" id="PTHR16222">
    <property type="entry name" value="ADP-RIBOSYLGLYCOHYDROLASE"/>
    <property type="match status" value="1"/>
</dbReference>
<dbReference type="InterPro" id="IPR013479">
    <property type="entry name" value="ADP-ribosyl_diN_reduct_hydro"/>
</dbReference>
<comment type="cofactor">
    <cofactor evidence="1">
        <name>Mg(2+)</name>
        <dbReference type="ChEBI" id="CHEBI:18420"/>
    </cofactor>
    <text evidence="1">Binds 2 magnesium ions per subunit.</text>
</comment>
<evidence type="ECO:0000256" key="1">
    <source>
        <dbReference type="PIRSR" id="PIRSR605502-1"/>
    </source>
</evidence>
<gene>
    <name evidence="2" type="ORF">SFMTTN_1015</name>
</gene>
<feature type="binding site" evidence="1">
    <location>
        <position position="247"/>
    </location>
    <ligand>
        <name>Mg(2+)</name>
        <dbReference type="ChEBI" id="CHEBI:18420"/>
        <label>1</label>
    </ligand>
</feature>
<dbReference type="RefSeq" id="WP_124704036.1">
    <property type="nucleotide sequence ID" value="NZ_BGOW01000006.1"/>
</dbReference>
<keyword evidence="1" id="KW-0460">Magnesium</keyword>
<dbReference type="SUPFAM" id="SSF101478">
    <property type="entry name" value="ADP-ribosylglycohydrolase"/>
    <property type="match status" value="1"/>
</dbReference>
<dbReference type="EMBL" id="BGOW01000006">
    <property type="protein sequence ID" value="GBL45211.1"/>
    <property type="molecule type" value="Genomic_DNA"/>
</dbReference>
<sequence length="300" mass="32323">MDVARDEVHERALGAYLGFAVGDALGATVEFMMPAEIQHTYGIHRDLIGGGWLKLKPGQITDDTQMSLALAQSIIDSGGWNATAAADAFVAWLKTRPVDVGNTCRRGIQRYMADGTLAGQPNEGDGGNGACMRNLPLALATLHDGDAFTRATREQCHITHHHPLSDAATLALGRMTQALIHGGGIKGCRAEASRLTGEFPVFRFDPYPRHASGYIVDTVQTVLHHFFRTDSFESCVTEVVNCGEDADTNGALAGMLAGAAYGVSGIPGYWLKKLDKEVRQRIEAQTEALFRLAQNVKKDA</sequence>
<keyword evidence="1" id="KW-0479">Metal-binding</keyword>
<feature type="binding site" evidence="1">
    <location>
        <position position="62"/>
    </location>
    <ligand>
        <name>Mg(2+)</name>
        <dbReference type="ChEBI" id="CHEBI:18420"/>
        <label>1</label>
    </ligand>
</feature>
<protein>
    <submittedName>
        <fullName evidence="2">ADP-ribosyl-[dinitrogen reductase] glycohydrolase</fullName>
    </submittedName>
</protein>
<comment type="caution">
    <text evidence="2">The sequence shown here is derived from an EMBL/GenBank/DDBJ whole genome shotgun (WGS) entry which is preliminary data.</text>
</comment>
<feature type="binding site" evidence="1">
    <location>
        <position position="248"/>
    </location>
    <ligand>
        <name>Mg(2+)</name>
        <dbReference type="ChEBI" id="CHEBI:18420"/>
        <label>1</label>
    </ligand>
</feature>
<keyword evidence="2" id="KW-0378">Hydrolase</keyword>
<dbReference type="GO" id="GO:0046872">
    <property type="term" value="F:metal ion binding"/>
    <property type="evidence" value="ECO:0007669"/>
    <property type="project" value="UniProtKB-KW"/>
</dbReference>
<dbReference type="PANTHER" id="PTHR16222:SF12">
    <property type="entry name" value="ADP-RIBOSYLGLYCOHYDROLASE-RELATED"/>
    <property type="match status" value="1"/>
</dbReference>
<organism evidence="2 3">
    <name type="scientific">Sulfuriferula multivorans</name>
    <dbReference type="NCBI Taxonomy" id="1559896"/>
    <lineage>
        <taxon>Bacteria</taxon>
        <taxon>Pseudomonadati</taxon>
        <taxon>Pseudomonadota</taxon>
        <taxon>Betaproteobacteria</taxon>
        <taxon>Nitrosomonadales</taxon>
        <taxon>Sulfuricellaceae</taxon>
        <taxon>Sulfuriferula</taxon>
    </lineage>
</organism>
<dbReference type="Pfam" id="PF03747">
    <property type="entry name" value="ADP_ribosyl_GH"/>
    <property type="match status" value="1"/>
</dbReference>
<dbReference type="NCBIfam" id="TIGR02662">
    <property type="entry name" value="dinitro_DRAG"/>
    <property type="match status" value="1"/>
</dbReference>